<accession>A0A326RW42</accession>
<protein>
    <recommendedName>
        <fullName evidence="3">Sporulation related protein</fullName>
    </recommendedName>
</protein>
<dbReference type="Proteomes" id="UP000248917">
    <property type="component" value="Unassembled WGS sequence"/>
</dbReference>
<name>A0A326RW42_9BACT</name>
<gene>
    <name evidence="1" type="ORF">CLV31_102188</name>
</gene>
<evidence type="ECO:0000313" key="1">
    <source>
        <dbReference type="EMBL" id="PZV86290.1"/>
    </source>
</evidence>
<evidence type="ECO:0008006" key="3">
    <source>
        <dbReference type="Google" id="ProtNLM"/>
    </source>
</evidence>
<dbReference type="OrthoDB" id="2473397at2"/>
<dbReference type="AlphaFoldDB" id="A0A326RW42"/>
<proteinExistence type="predicted"/>
<evidence type="ECO:0000313" key="2">
    <source>
        <dbReference type="Proteomes" id="UP000248917"/>
    </source>
</evidence>
<dbReference type="RefSeq" id="WP_111391445.1">
    <property type="nucleotide sequence ID" value="NZ_QKTX01000002.1"/>
</dbReference>
<reference evidence="1 2" key="1">
    <citation type="submission" date="2018-06" db="EMBL/GenBank/DDBJ databases">
        <title>Genomic Encyclopedia of Archaeal and Bacterial Type Strains, Phase II (KMG-II): from individual species to whole genera.</title>
        <authorList>
            <person name="Goeker M."/>
        </authorList>
    </citation>
    <scope>NUCLEOTIDE SEQUENCE [LARGE SCALE GENOMIC DNA]</scope>
    <source>
        <strain evidence="1 2">T4</strain>
    </source>
</reference>
<organism evidence="1 2">
    <name type="scientific">Algoriphagus aquaeductus</name>
    <dbReference type="NCBI Taxonomy" id="475299"/>
    <lineage>
        <taxon>Bacteria</taxon>
        <taxon>Pseudomonadati</taxon>
        <taxon>Bacteroidota</taxon>
        <taxon>Cytophagia</taxon>
        <taxon>Cytophagales</taxon>
        <taxon>Cyclobacteriaceae</taxon>
        <taxon>Algoriphagus</taxon>
    </lineage>
</organism>
<keyword evidence="2" id="KW-1185">Reference proteome</keyword>
<dbReference type="EMBL" id="QKTX01000002">
    <property type="protein sequence ID" value="PZV86290.1"/>
    <property type="molecule type" value="Genomic_DNA"/>
</dbReference>
<dbReference type="PROSITE" id="PS51257">
    <property type="entry name" value="PROKAR_LIPOPROTEIN"/>
    <property type="match status" value="1"/>
</dbReference>
<comment type="caution">
    <text evidence="1">The sequence shown here is derived from an EMBL/GenBank/DDBJ whole genome shotgun (WGS) entry which is preliminary data.</text>
</comment>
<sequence>MKKLWVIGFSCLILGCKTSGGVSGSGASVYSNYQEDLSGVLPDFPDYRNSNSTADLEIISSSQAVDGQLSDLQKRTFEKNKSEAYFSGFTVLVYSGIDRNEAFKTRDDLALYFPDINPEMQYQQPRYLVKVGQYAYKFEAQRVFSKVKSQFPTARIIQDRFQRKEYSSPVTTDQNAQGQN</sequence>